<proteinExistence type="predicted"/>
<reference evidence="1" key="1">
    <citation type="submission" date="2025-08" db="UniProtKB">
        <authorList>
            <consortium name="RefSeq"/>
        </authorList>
    </citation>
    <scope>IDENTIFICATION</scope>
</reference>
<dbReference type="OrthoDB" id="1724165at2759"/>
<name>A0A1S3ZAZ2_TOBAC</name>
<evidence type="ECO:0008006" key="2">
    <source>
        <dbReference type="Google" id="ProtNLM"/>
    </source>
</evidence>
<sequence length="556" mass="62432">MSSEGHLPTIPILEDSPLSFIPTSESVAAEENRALRLRIASGNSNVPIRYPNTPLGYPTISAHFAGTPSKGHPQVISGVGTNIFTAPPTSTTAQPTLSRPSFDTSSFTFQVPSFPPDPTHFATNSYPQQPWYEFIVGQEKATKNPEQEEITRKMRSMEQSLKNIQGLKGQKSVSYADLCMFPHVHLPLGFKTPKFEKYDGHGDPIAHLKRYSNQLRGAGGKKELLMAYFGESLVGIASEWQFQYNIDIAPDSNSLSNLKKKSSESFREYAVKWREQAARIKPPMDETEMVSIFLQAQVADYFQNMMSTMGKSFVEAIKIGEMVENGLKIGHILSQSSIRVMSQAIQSGSGGVENKKKKEEVAIEASSLRNPHPPRGHFHPSTPQHYYPHRDVAYAMFPQPPNGFVATRTPNRQNPESPSYRLSTRCAYHSGVEGHDTEDCWTLKRAIENLIEQQRVVLKDKEIPDVTNNPLPAHNNGPVIGMICEDNEFDPALKASLPSPMWKGSQRLPQSKIRGRRRVISLLEVKKRLWKPKQGQYPLKTPFFMFPELTGKNNWR</sequence>
<protein>
    <recommendedName>
        <fullName evidence="2">Retrotransposon gag domain-containing protein</fullName>
    </recommendedName>
</protein>
<gene>
    <name evidence="1" type="primary">LOC107784869</name>
</gene>
<dbReference type="KEGG" id="nta:107784869"/>
<dbReference type="AlphaFoldDB" id="A0A1S3ZAZ2"/>
<dbReference type="PANTHER" id="PTHR32108">
    <property type="entry name" value="DNA-DIRECTED RNA POLYMERASE SUBUNIT ALPHA"/>
    <property type="match status" value="1"/>
</dbReference>
<dbReference type="OMA" id="VTINMVE"/>
<dbReference type="PaxDb" id="4097-A0A1S3ZAZ2"/>
<dbReference type="RefSeq" id="XP_016461548.1">
    <property type="nucleotide sequence ID" value="XM_016606062.1"/>
</dbReference>
<dbReference type="PANTHER" id="PTHR32108:SF9">
    <property type="entry name" value="REVERSE TRANSCRIPTASE RNASE H-LIKE DOMAIN-CONTAINING PROTEIN"/>
    <property type="match status" value="1"/>
</dbReference>
<accession>A0A1S3ZAZ2</accession>
<evidence type="ECO:0000313" key="1">
    <source>
        <dbReference type="RefSeq" id="XP_016461548.1"/>
    </source>
</evidence>
<organism evidence="1">
    <name type="scientific">Nicotiana tabacum</name>
    <name type="common">Common tobacco</name>
    <dbReference type="NCBI Taxonomy" id="4097"/>
    <lineage>
        <taxon>Eukaryota</taxon>
        <taxon>Viridiplantae</taxon>
        <taxon>Streptophyta</taxon>
        <taxon>Embryophyta</taxon>
        <taxon>Tracheophyta</taxon>
        <taxon>Spermatophyta</taxon>
        <taxon>Magnoliopsida</taxon>
        <taxon>eudicotyledons</taxon>
        <taxon>Gunneridae</taxon>
        <taxon>Pentapetalae</taxon>
        <taxon>asterids</taxon>
        <taxon>lamiids</taxon>
        <taxon>Solanales</taxon>
        <taxon>Solanaceae</taxon>
        <taxon>Nicotianoideae</taxon>
        <taxon>Nicotianeae</taxon>
        <taxon>Nicotiana</taxon>
    </lineage>
</organism>